<feature type="non-terminal residue" evidence="1">
    <location>
        <position position="1"/>
    </location>
</feature>
<dbReference type="AlphaFoldDB" id="A0A0F8YXF3"/>
<comment type="caution">
    <text evidence="1">The sequence shown here is derived from an EMBL/GenBank/DDBJ whole genome shotgun (WGS) entry which is preliminary data.</text>
</comment>
<accession>A0A0F8YXF3</accession>
<gene>
    <name evidence="1" type="ORF">LCGC14_2842850</name>
</gene>
<reference evidence="1" key="1">
    <citation type="journal article" date="2015" name="Nature">
        <title>Complex archaea that bridge the gap between prokaryotes and eukaryotes.</title>
        <authorList>
            <person name="Spang A."/>
            <person name="Saw J.H."/>
            <person name="Jorgensen S.L."/>
            <person name="Zaremba-Niedzwiedzka K."/>
            <person name="Martijn J."/>
            <person name="Lind A.E."/>
            <person name="van Eijk R."/>
            <person name="Schleper C."/>
            <person name="Guy L."/>
            <person name="Ettema T.J."/>
        </authorList>
    </citation>
    <scope>NUCLEOTIDE SEQUENCE</scope>
</reference>
<dbReference type="EMBL" id="LAZR01054461">
    <property type="protein sequence ID" value="KKK78510.1"/>
    <property type="molecule type" value="Genomic_DNA"/>
</dbReference>
<sequence length="399" mass="41951">TTEITIQDLYDTLRSIEERMRNLEDDSLISAGGKEDLGGGVFVGVSATLRNSQLQFEARHIELSTGTAESGSSQTVLFDSTATFIADNVARGDLVINHTDSSSTSVLSVDGEDQLTVQPLVGGSDNNFDIGDAYDVFDIVQCNVSGGNIVAIDDVGAPLNPIFPSFATQVIRTSSSSATLQELEDIQFASFEGGVTIDVVDGISGTAFPIGTTRQPVNNFNDALTIAADKGLNRIFVRGNATLSSGDFSNFEVIGQSLARSVITVQVGAIVTGTEFFDTEITGIFSGDIRFKNCFARDISVTSGIIENCLLSGVLALSGTAVTHILECRDAQSGAGTPTIDLGGAGHELNMRNYIGGVTLRNKSGTETAAIDLQTGRVILESTVTNGNVRIRGIGTLED</sequence>
<evidence type="ECO:0000313" key="1">
    <source>
        <dbReference type="EMBL" id="KKK78510.1"/>
    </source>
</evidence>
<feature type="non-terminal residue" evidence="1">
    <location>
        <position position="399"/>
    </location>
</feature>
<name>A0A0F8YXF3_9ZZZZ</name>
<organism evidence="1">
    <name type="scientific">marine sediment metagenome</name>
    <dbReference type="NCBI Taxonomy" id="412755"/>
    <lineage>
        <taxon>unclassified sequences</taxon>
        <taxon>metagenomes</taxon>
        <taxon>ecological metagenomes</taxon>
    </lineage>
</organism>
<proteinExistence type="predicted"/>
<protein>
    <submittedName>
        <fullName evidence="1">Uncharacterized protein</fullName>
    </submittedName>
</protein>